<dbReference type="GO" id="GO:0005737">
    <property type="term" value="C:cytoplasm"/>
    <property type="evidence" value="ECO:0007669"/>
    <property type="project" value="TreeGrafter"/>
</dbReference>
<dbReference type="EMBL" id="JADWDJ010000018">
    <property type="protein sequence ID" value="KAG5266680.1"/>
    <property type="molecule type" value="Genomic_DNA"/>
</dbReference>
<dbReference type="PANTHER" id="PTHR45809">
    <property type="entry name" value="VIRAL IAP-ASSOCIATED FACTOR HOMOLOG"/>
    <property type="match status" value="1"/>
</dbReference>
<gene>
    <name evidence="4" type="ORF">AALO_G00234910</name>
</gene>
<organism evidence="4 5">
    <name type="scientific">Alosa alosa</name>
    <name type="common">allis shad</name>
    <dbReference type="NCBI Taxonomy" id="278164"/>
    <lineage>
        <taxon>Eukaryota</taxon>
        <taxon>Metazoa</taxon>
        <taxon>Chordata</taxon>
        <taxon>Craniata</taxon>
        <taxon>Vertebrata</taxon>
        <taxon>Euteleostomi</taxon>
        <taxon>Actinopterygii</taxon>
        <taxon>Neopterygii</taxon>
        <taxon>Teleostei</taxon>
        <taxon>Clupei</taxon>
        <taxon>Clupeiformes</taxon>
        <taxon>Clupeoidei</taxon>
        <taxon>Clupeidae</taxon>
        <taxon>Alosa</taxon>
    </lineage>
</organism>
<proteinExistence type="inferred from homology"/>
<dbReference type="InterPro" id="IPR036249">
    <property type="entry name" value="Thioredoxin-like_sf"/>
</dbReference>
<dbReference type="InterPro" id="IPR051498">
    <property type="entry name" value="Phosducin-like_chap/apop_reg"/>
</dbReference>
<evidence type="ECO:0000256" key="2">
    <source>
        <dbReference type="SAM" id="MobiDB-lite"/>
    </source>
</evidence>
<dbReference type="SUPFAM" id="SSF52833">
    <property type="entry name" value="Thioredoxin-like"/>
    <property type="match status" value="1"/>
</dbReference>
<keyword evidence="5" id="KW-1185">Reference proteome</keyword>
<name>A0AAV6FVV4_9TELE</name>
<reference evidence="4" key="1">
    <citation type="submission" date="2020-10" db="EMBL/GenBank/DDBJ databases">
        <title>Chromosome-scale genome assembly of the Allis shad, Alosa alosa.</title>
        <authorList>
            <person name="Margot Z."/>
            <person name="Christophe K."/>
            <person name="Cabau C."/>
            <person name="Louis A."/>
            <person name="Berthelot C."/>
            <person name="Parey E."/>
            <person name="Roest Crollius H."/>
            <person name="Montfort J."/>
            <person name="Robinson-Rechavi M."/>
            <person name="Bucao C."/>
            <person name="Bouchez O."/>
            <person name="Gislard M."/>
            <person name="Lluch J."/>
            <person name="Milhes M."/>
            <person name="Lampietro C."/>
            <person name="Lopez Roques C."/>
            <person name="Donnadieu C."/>
            <person name="Braasch I."/>
            <person name="Desvignes T."/>
            <person name="Postlethwait J."/>
            <person name="Bobe J."/>
            <person name="Guiguen Y."/>
        </authorList>
    </citation>
    <scope>NUCLEOTIDE SEQUENCE</scope>
    <source>
        <strain evidence="4">M-15738</strain>
        <tissue evidence="4">Blood</tissue>
    </source>
</reference>
<dbReference type="PANTHER" id="PTHR45809:SF1">
    <property type="entry name" value="PHOSDUCIN-LIKE PROTEIN 2"/>
    <property type="match status" value="1"/>
</dbReference>
<dbReference type="AlphaFoldDB" id="A0AAV6FVV4"/>
<evidence type="ECO:0000313" key="4">
    <source>
        <dbReference type="EMBL" id="KAG5266680.1"/>
    </source>
</evidence>
<dbReference type="InterPro" id="IPR024253">
    <property type="entry name" value="Phosducin_thioredoxin-like_dom"/>
</dbReference>
<comment type="caution">
    <text evidence="4">The sequence shown here is derived from an EMBL/GenBank/DDBJ whole genome shotgun (WGS) entry which is preliminary data.</text>
</comment>
<dbReference type="Pfam" id="PF02114">
    <property type="entry name" value="Phosducin"/>
    <property type="match status" value="1"/>
</dbReference>
<dbReference type="Gene3D" id="3.40.30.10">
    <property type="entry name" value="Glutaredoxin"/>
    <property type="match status" value="1"/>
</dbReference>
<feature type="domain" description="Phosducin" evidence="3">
    <location>
        <begin position="65"/>
        <end position="183"/>
    </location>
</feature>
<evidence type="ECO:0000313" key="5">
    <source>
        <dbReference type="Proteomes" id="UP000823561"/>
    </source>
</evidence>
<sequence length="208" mass="24216">MQEEEGEHCSLISKGPTHGNEYLDPVTDKLDGTNYVVEDYIRPDVEEELGYDEEEEAEEEEEDGIYDDNYDDDIVSKFSHCQVWQPKRKKRETFGQLREITGEDYVKEVTHAGRGVKVLLFLYRPGIPLCFLMNHHFLRLAPKFPDTKFLRILDSSCVPNYPERHLPTVFIYENGCLRNSMIGEQECGGRNVLEEELKWLLYFVGAID</sequence>
<evidence type="ECO:0000256" key="1">
    <source>
        <dbReference type="ARBA" id="ARBA00009686"/>
    </source>
</evidence>
<feature type="region of interest" description="Disordered" evidence="2">
    <location>
        <begin position="1"/>
        <end position="26"/>
    </location>
</feature>
<dbReference type="GO" id="GO:0006457">
    <property type="term" value="P:protein folding"/>
    <property type="evidence" value="ECO:0007669"/>
    <property type="project" value="TreeGrafter"/>
</dbReference>
<accession>A0AAV6FVV4</accession>
<dbReference type="Proteomes" id="UP000823561">
    <property type="component" value="Chromosome 18"/>
</dbReference>
<protein>
    <recommendedName>
        <fullName evidence="3">Phosducin domain-containing protein</fullName>
    </recommendedName>
</protein>
<comment type="similarity">
    <text evidence="1">Belongs to the phosducin family.</text>
</comment>
<evidence type="ECO:0000259" key="3">
    <source>
        <dbReference type="Pfam" id="PF02114"/>
    </source>
</evidence>